<dbReference type="STRING" id="1166340.SAMN05192583_2796"/>
<evidence type="ECO:0000313" key="1">
    <source>
        <dbReference type="EMBL" id="SEN44373.1"/>
    </source>
</evidence>
<dbReference type="RefSeq" id="WP_093666326.1">
    <property type="nucleotide sequence ID" value="NZ_FOCF01000007.1"/>
</dbReference>
<protein>
    <recommendedName>
        <fullName evidence="3">Capsule biosynthesis protein</fullName>
    </recommendedName>
</protein>
<dbReference type="Pfam" id="PF19883">
    <property type="entry name" value="DUF6356"/>
    <property type="match status" value="1"/>
</dbReference>
<reference evidence="2" key="1">
    <citation type="submission" date="2016-10" db="EMBL/GenBank/DDBJ databases">
        <authorList>
            <person name="Varghese N."/>
            <person name="Submissions S."/>
        </authorList>
    </citation>
    <scope>NUCLEOTIDE SEQUENCE [LARGE SCALE GENOMIC DNA]</scope>
    <source>
        <strain evidence="2">S6-262</strain>
    </source>
</reference>
<accession>A0A1H8GK86</accession>
<keyword evidence="2" id="KW-1185">Reference proteome</keyword>
<organism evidence="1 2">
    <name type="scientific">Sphingomonas gellani</name>
    <dbReference type="NCBI Taxonomy" id="1166340"/>
    <lineage>
        <taxon>Bacteria</taxon>
        <taxon>Pseudomonadati</taxon>
        <taxon>Pseudomonadota</taxon>
        <taxon>Alphaproteobacteria</taxon>
        <taxon>Sphingomonadales</taxon>
        <taxon>Sphingomonadaceae</taxon>
        <taxon>Sphingomonas</taxon>
    </lineage>
</organism>
<proteinExistence type="predicted"/>
<dbReference type="Proteomes" id="UP000199206">
    <property type="component" value="Unassembled WGS sequence"/>
</dbReference>
<dbReference type="OrthoDB" id="7652114at2"/>
<name>A0A1H8GK86_9SPHN</name>
<evidence type="ECO:0000313" key="2">
    <source>
        <dbReference type="Proteomes" id="UP000199206"/>
    </source>
</evidence>
<evidence type="ECO:0008006" key="3">
    <source>
        <dbReference type="Google" id="ProtNLM"/>
    </source>
</evidence>
<dbReference type="InterPro" id="IPR045936">
    <property type="entry name" value="DUF6356"/>
</dbReference>
<dbReference type="AlphaFoldDB" id="A0A1H8GK86"/>
<gene>
    <name evidence="1" type="ORF">SAMN05192583_2796</name>
</gene>
<dbReference type="EMBL" id="FOCF01000007">
    <property type="protein sequence ID" value="SEN44373.1"/>
    <property type="molecule type" value="Genomic_DNA"/>
</dbReference>
<sequence>MIDTLFTRHPRSVGESYGEHARVASGFGFQMIRGGLACLVHAVVPGLCTTTGSDTIRRLHARMGARRPATVSRVDAAPAWQLTYEI</sequence>